<name>A0A0F6RIZ9_MICAE</name>
<gene>
    <name evidence="1" type="ORF">MYAER_0121</name>
</gene>
<dbReference type="RefSeq" id="WP_002767352.1">
    <property type="nucleotide sequence ID" value="NZ_CP011304.1"/>
</dbReference>
<dbReference type="Pfam" id="PF05534">
    <property type="entry name" value="HicB"/>
    <property type="match status" value="1"/>
</dbReference>
<dbReference type="PATRIC" id="fig|1641812.3.peg.126"/>
<evidence type="ECO:0000313" key="2">
    <source>
        <dbReference type="Proteomes" id="UP000034103"/>
    </source>
</evidence>
<proteinExistence type="predicted"/>
<dbReference type="Proteomes" id="UP000034103">
    <property type="component" value="Chromosome"/>
</dbReference>
<evidence type="ECO:0000313" key="1">
    <source>
        <dbReference type="EMBL" id="AKE62485.1"/>
    </source>
</evidence>
<protein>
    <submittedName>
        <fullName evidence="1">HicB protein</fullName>
    </submittedName>
</protein>
<dbReference type="EMBL" id="CP011304">
    <property type="protein sequence ID" value="AKE62485.1"/>
    <property type="molecule type" value="Genomic_DNA"/>
</dbReference>
<dbReference type="SUPFAM" id="SSF143100">
    <property type="entry name" value="TTHA1013/TTHA0281-like"/>
    <property type="match status" value="1"/>
</dbReference>
<reference evidence="1 2" key="1">
    <citation type="journal article" date="2015" name="Genome Announc.">
        <title>Complete Genome Sequence of Microcystis aeruginosa NIES-2549, a Bloom-Forming Cyanobacterium from Lake Kasumigaura, Japan.</title>
        <authorList>
            <person name="Yamaguchi H."/>
            <person name="Suzuki S."/>
            <person name="Tanabe Y."/>
            <person name="Osana Y."/>
            <person name="Shimura Y."/>
            <person name="Ishida K."/>
            <person name="Kawachi M."/>
        </authorList>
    </citation>
    <scope>NUCLEOTIDE SEQUENCE [LARGE SCALE GENOMIC DNA]</scope>
    <source>
        <strain evidence="1 2">NIES-2549</strain>
    </source>
</reference>
<dbReference type="AlphaFoldDB" id="A0A0F6RIZ9"/>
<dbReference type="InterPro" id="IPR035069">
    <property type="entry name" value="TTHA1013/TTHA0281-like"/>
</dbReference>
<dbReference type="HOGENOM" id="CLU_134927_1_1_3"/>
<accession>A0A0F6RIZ9</accession>
<organism evidence="1 2">
    <name type="scientific">Microcystis aeruginosa NIES-2549</name>
    <dbReference type="NCBI Taxonomy" id="1641812"/>
    <lineage>
        <taxon>Bacteria</taxon>
        <taxon>Bacillati</taxon>
        <taxon>Cyanobacteriota</taxon>
        <taxon>Cyanophyceae</taxon>
        <taxon>Oscillatoriophycideae</taxon>
        <taxon>Chroococcales</taxon>
        <taxon>Microcystaceae</taxon>
        <taxon>Microcystis</taxon>
    </lineage>
</organism>
<sequence length="113" mass="12902">MYTTTYKGYTGKFEIDFDDNLISGIVIDIKDVITFHGKTIEEAVQCFHESVDDYLEFCQELGEEPDQPFSGKLPYQTTPEIHRKIYLAATKKGKSINAWMDEVLSQKAQELVG</sequence>
<dbReference type="InterPro" id="IPR008651">
    <property type="entry name" value="Uncharacterised_HicB"/>
</dbReference>